<dbReference type="EMBL" id="JBHTLQ010000051">
    <property type="protein sequence ID" value="MFD1192299.1"/>
    <property type="molecule type" value="Genomic_DNA"/>
</dbReference>
<evidence type="ECO:0000313" key="3">
    <source>
        <dbReference type="Proteomes" id="UP001597216"/>
    </source>
</evidence>
<reference evidence="3" key="1">
    <citation type="journal article" date="2019" name="Int. J. Syst. Evol. Microbiol.">
        <title>The Global Catalogue of Microorganisms (GCM) 10K type strain sequencing project: providing services to taxonomists for standard genome sequencing and annotation.</title>
        <authorList>
            <consortium name="The Broad Institute Genomics Platform"/>
            <consortium name="The Broad Institute Genome Sequencing Center for Infectious Disease"/>
            <person name="Wu L."/>
            <person name="Ma J."/>
        </authorList>
    </citation>
    <scope>NUCLEOTIDE SEQUENCE [LARGE SCALE GENOMIC DNA]</scope>
    <source>
        <strain evidence="3">CCUG 55074</strain>
    </source>
</reference>
<keyword evidence="1" id="KW-0732">Signal</keyword>
<accession>A0ABW3T538</accession>
<organism evidence="2 3">
    <name type="scientific">Phenylobacterium conjunctum</name>
    <dbReference type="NCBI Taxonomy" id="1298959"/>
    <lineage>
        <taxon>Bacteria</taxon>
        <taxon>Pseudomonadati</taxon>
        <taxon>Pseudomonadota</taxon>
        <taxon>Alphaproteobacteria</taxon>
        <taxon>Caulobacterales</taxon>
        <taxon>Caulobacteraceae</taxon>
        <taxon>Phenylobacterium</taxon>
    </lineage>
</organism>
<sequence length="115" mass="12191">MSVSKFAMLIAAAGLALTAAAPAAAESIAPVEVTGRAATTVTVPVRGLTDRQVRQVVRVAANHVCRNAVANYELDTFDQDWCASRTMDRTLGEFQALKRSGASQLAWVNLTITAD</sequence>
<keyword evidence="3" id="KW-1185">Reference proteome</keyword>
<name>A0ABW3T538_9CAUL</name>
<protein>
    <recommendedName>
        <fullName evidence="4">UrcA family protein</fullName>
    </recommendedName>
</protein>
<dbReference type="Proteomes" id="UP001597216">
    <property type="component" value="Unassembled WGS sequence"/>
</dbReference>
<feature type="chain" id="PRO_5046125863" description="UrcA family protein" evidence="1">
    <location>
        <begin position="24"/>
        <end position="115"/>
    </location>
</feature>
<evidence type="ECO:0000256" key="1">
    <source>
        <dbReference type="SAM" id="SignalP"/>
    </source>
</evidence>
<feature type="signal peptide" evidence="1">
    <location>
        <begin position="1"/>
        <end position="23"/>
    </location>
</feature>
<comment type="caution">
    <text evidence="2">The sequence shown here is derived from an EMBL/GenBank/DDBJ whole genome shotgun (WGS) entry which is preliminary data.</text>
</comment>
<gene>
    <name evidence="2" type="ORF">ACFQ27_17055</name>
</gene>
<proteinExistence type="predicted"/>
<dbReference type="RefSeq" id="WP_374345570.1">
    <property type="nucleotide sequence ID" value="NZ_JBHTLQ010000051.1"/>
</dbReference>
<evidence type="ECO:0000313" key="2">
    <source>
        <dbReference type="EMBL" id="MFD1192299.1"/>
    </source>
</evidence>
<evidence type="ECO:0008006" key="4">
    <source>
        <dbReference type="Google" id="ProtNLM"/>
    </source>
</evidence>